<evidence type="ECO:0000313" key="3">
    <source>
        <dbReference type="Proteomes" id="UP001549119"/>
    </source>
</evidence>
<keyword evidence="3" id="KW-1185">Reference proteome</keyword>
<proteinExistence type="predicted"/>
<protein>
    <recommendedName>
        <fullName evidence="4">Secreted protein</fullName>
    </recommendedName>
</protein>
<feature type="chain" id="PRO_5046318263" description="Secreted protein" evidence="1">
    <location>
        <begin position="19"/>
        <end position="106"/>
    </location>
</feature>
<dbReference type="EMBL" id="JBEPNW010000002">
    <property type="protein sequence ID" value="MET3866201.1"/>
    <property type="molecule type" value="Genomic_DNA"/>
</dbReference>
<comment type="caution">
    <text evidence="2">The sequence shown here is derived from an EMBL/GenBank/DDBJ whole genome shotgun (WGS) entry which is preliminary data.</text>
</comment>
<organism evidence="2 3">
    <name type="scientific">Methylobacterium radiotolerans</name>
    <dbReference type="NCBI Taxonomy" id="31998"/>
    <lineage>
        <taxon>Bacteria</taxon>
        <taxon>Pseudomonadati</taxon>
        <taxon>Pseudomonadota</taxon>
        <taxon>Alphaproteobacteria</taxon>
        <taxon>Hyphomicrobiales</taxon>
        <taxon>Methylobacteriaceae</taxon>
        <taxon>Methylobacterium</taxon>
    </lineage>
</organism>
<name>A0ABV2NI64_9HYPH</name>
<feature type="signal peptide" evidence="1">
    <location>
        <begin position="1"/>
        <end position="18"/>
    </location>
</feature>
<keyword evidence="1" id="KW-0732">Signal</keyword>
<accession>A0ABV2NI64</accession>
<gene>
    <name evidence="2" type="ORF">ABIC20_003510</name>
</gene>
<evidence type="ECO:0008006" key="4">
    <source>
        <dbReference type="Google" id="ProtNLM"/>
    </source>
</evidence>
<evidence type="ECO:0000313" key="2">
    <source>
        <dbReference type="EMBL" id="MET3866201.1"/>
    </source>
</evidence>
<dbReference type="Proteomes" id="UP001549119">
    <property type="component" value="Unassembled WGS sequence"/>
</dbReference>
<sequence length="106" mass="10971">MRILALAAAIASSGPLPAPGMFCPVGGEGYGPIFVGPGPRDIGIDGMDCHDARLVQGKLRATCFTNSVTDHGGAYPLDLEVLSNGDMARFGVLFRRVPRPGMCPAG</sequence>
<dbReference type="RefSeq" id="WP_143739239.1">
    <property type="nucleotide sequence ID" value="NZ_JAZBNP010000001.1"/>
</dbReference>
<reference evidence="2 3" key="1">
    <citation type="submission" date="2024-06" db="EMBL/GenBank/DDBJ databases">
        <title>Genomics of switchgrass bacterial isolates.</title>
        <authorList>
            <person name="Shade A."/>
        </authorList>
    </citation>
    <scope>NUCLEOTIDE SEQUENCE [LARGE SCALE GENOMIC DNA]</scope>
    <source>
        <strain evidence="2 3">PvP084</strain>
    </source>
</reference>
<evidence type="ECO:0000256" key="1">
    <source>
        <dbReference type="SAM" id="SignalP"/>
    </source>
</evidence>